<evidence type="ECO:0000313" key="14">
    <source>
        <dbReference type="Proteomes" id="UP000193570"/>
    </source>
</evidence>
<dbReference type="PIRSF" id="PIRSF000390">
    <property type="entry name" value="PLP_StrS"/>
    <property type="match status" value="1"/>
</dbReference>
<feature type="modified residue" description="N6-(pyridoxal phosphate)lysine" evidence="11">
    <location>
        <position position="187"/>
    </location>
</feature>
<dbReference type="RefSeq" id="WP_085790049.1">
    <property type="nucleotide sequence ID" value="NZ_FWFK01000001.1"/>
</dbReference>
<dbReference type="OrthoDB" id="9768668at2"/>
<keyword evidence="5 11" id="KW-0663">Pyridoxal phosphate</keyword>
<dbReference type="InterPro" id="IPR015421">
    <property type="entry name" value="PyrdxlP-dep_Trfase_major"/>
</dbReference>
<dbReference type="Proteomes" id="UP000193570">
    <property type="component" value="Unassembled WGS sequence"/>
</dbReference>
<name>A0A1X6Y6M2_9RHOB</name>
<evidence type="ECO:0000256" key="1">
    <source>
        <dbReference type="ARBA" id="ARBA00001933"/>
    </source>
</evidence>
<keyword evidence="14" id="KW-1185">Reference proteome</keyword>
<dbReference type="Gene3D" id="3.40.640.10">
    <property type="entry name" value="Type I PLP-dependent aspartate aminotransferase-like (Major domain)"/>
    <property type="match status" value="1"/>
</dbReference>
<dbReference type="EMBL" id="FWFK01000001">
    <property type="protein sequence ID" value="SLN11554.1"/>
    <property type="molecule type" value="Genomic_DNA"/>
</dbReference>
<dbReference type="GO" id="GO:0000271">
    <property type="term" value="P:polysaccharide biosynthetic process"/>
    <property type="evidence" value="ECO:0007669"/>
    <property type="project" value="TreeGrafter"/>
</dbReference>
<dbReference type="Gene3D" id="3.90.1150.10">
    <property type="entry name" value="Aspartate Aminotransferase, domain 1"/>
    <property type="match status" value="1"/>
</dbReference>
<dbReference type="GO" id="GO:0030170">
    <property type="term" value="F:pyridoxal phosphate binding"/>
    <property type="evidence" value="ECO:0007669"/>
    <property type="project" value="TreeGrafter"/>
</dbReference>
<feature type="active site" description="Proton acceptor" evidence="10">
    <location>
        <position position="187"/>
    </location>
</feature>
<evidence type="ECO:0000256" key="10">
    <source>
        <dbReference type="PIRSR" id="PIRSR000390-1"/>
    </source>
</evidence>
<evidence type="ECO:0000256" key="7">
    <source>
        <dbReference type="ARBA" id="ARBA00051587"/>
    </source>
</evidence>
<comment type="similarity">
    <text evidence="6 12">Belongs to the DegT/DnrJ/EryC1 family.</text>
</comment>
<dbReference type="AlphaFoldDB" id="A0A1X6Y6M2"/>
<evidence type="ECO:0000256" key="2">
    <source>
        <dbReference type="ARBA" id="ARBA00005125"/>
    </source>
</evidence>
<dbReference type="InterPro" id="IPR015424">
    <property type="entry name" value="PyrdxlP-dep_Trfase"/>
</dbReference>
<evidence type="ECO:0000313" key="13">
    <source>
        <dbReference type="EMBL" id="SLN11554.1"/>
    </source>
</evidence>
<proteinExistence type="inferred from homology"/>
<dbReference type="GO" id="GO:0102933">
    <property type="term" value="F:GDP-4-dehydro-6-deoxy-D-mannose-4-aminotransferase activity"/>
    <property type="evidence" value="ECO:0007669"/>
    <property type="project" value="UniProtKB-EC"/>
</dbReference>
<dbReference type="InterPro" id="IPR000653">
    <property type="entry name" value="DegT/StrS_aminotransferase"/>
</dbReference>
<evidence type="ECO:0000256" key="6">
    <source>
        <dbReference type="ARBA" id="ARBA00037999"/>
    </source>
</evidence>
<dbReference type="Pfam" id="PF01041">
    <property type="entry name" value="DegT_DnrJ_EryC1"/>
    <property type="match status" value="1"/>
</dbReference>
<evidence type="ECO:0000256" key="8">
    <source>
        <dbReference type="ARBA" id="ARBA00066317"/>
    </source>
</evidence>
<dbReference type="EC" id="2.6.1.102" evidence="8"/>
<comment type="pathway">
    <text evidence="2">Bacterial outer membrane biogenesis; LPS O-antigen biosynthesis.</text>
</comment>
<sequence length="375" mass="41141">MTEDRKFYPVSMPTLLGRELDYVTDAVQSGWVSSLGTYVTRFEEDFASFCGVEHAICVSNGTVALHLALHALGIGAGDEVIVPDLSFIATANAVLMSGAIPVFCDVEPESLGIDPARIEALITPKTRAIMPVHLYGHPAPMARILEIAQRHDLHVIEDAAEAHGSRIDGRCVGTFGACGTFSFYANKNMTTGEGGMITTDDGALAREIRVLRDHAMSPQKRYWHDRMGFNYRMTNMQAALGCAQLEQIDDFLGKRRELFHGYAERLAAVPGLRLNREAAGTTNSYWMICAEIEGADAKTRDRVCAALKTHGVDTRPYFYPMSDMPYTPGPADTPVAHQVAAQGFNLPTYLTLDPNDLDAICKTVRTVMADYRAWA</sequence>
<dbReference type="PANTHER" id="PTHR30244">
    <property type="entry name" value="TRANSAMINASE"/>
    <property type="match status" value="1"/>
</dbReference>
<dbReference type="SUPFAM" id="SSF53383">
    <property type="entry name" value="PLP-dependent transferases"/>
    <property type="match status" value="1"/>
</dbReference>
<dbReference type="FunFam" id="3.40.640.10:FF:000090">
    <property type="entry name" value="Pyridoxal phosphate-dependent aminotransferase"/>
    <property type="match status" value="1"/>
</dbReference>
<evidence type="ECO:0000256" key="9">
    <source>
        <dbReference type="ARBA" id="ARBA00074221"/>
    </source>
</evidence>
<evidence type="ECO:0000256" key="5">
    <source>
        <dbReference type="ARBA" id="ARBA00022898"/>
    </source>
</evidence>
<keyword evidence="3 13" id="KW-0032">Aminotransferase</keyword>
<gene>
    <name evidence="13" type="primary">epsN</name>
    <name evidence="13" type="ORF">ROJ8625_00272</name>
</gene>
<accession>A0A1X6Y6M2</accession>
<evidence type="ECO:0000256" key="3">
    <source>
        <dbReference type="ARBA" id="ARBA00022576"/>
    </source>
</evidence>
<evidence type="ECO:0000256" key="4">
    <source>
        <dbReference type="ARBA" id="ARBA00022679"/>
    </source>
</evidence>
<dbReference type="InterPro" id="IPR015422">
    <property type="entry name" value="PyrdxlP-dep_Trfase_small"/>
</dbReference>
<reference evidence="13 14" key="1">
    <citation type="submission" date="2017-03" db="EMBL/GenBank/DDBJ databases">
        <authorList>
            <person name="Afonso C.L."/>
            <person name="Miller P.J."/>
            <person name="Scott M.A."/>
            <person name="Spackman E."/>
            <person name="Goraichik I."/>
            <person name="Dimitrov K.M."/>
            <person name="Suarez D.L."/>
            <person name="Swayne D.E."/>
        </authorList>
    </citation>
    <scope>NUCLEOTIDE SEQUENCE [LARGE SCALE GENOMIC DNA]</scope>
    <source>
        <strain evidence="13 14">CECT 8625</strain>
    </source>
</reference>
<comment type="catalytic activity">
    <reaction evidence="7">
        <text>GDP-alpha-D-perosamine + 2-oxoglutarate = GDP-4-dehydro-alpha-D-rhamnose + L-glutamate</text>
        <dbReference type="Rhea" id="RHEA:36779"/>
        <dbReference type="ChEBI" id="CHEBI:16810"/>
        <dbReference type="ChEBI" id="CHEBI:29985"/>
        <dbReference type="ChEBI" id="CHEBI:57964"/>
        <dbReference type="ChEBI" id="CHEBI:73996"/>
        <dbReference type="EC" id="2.6.1.102"/>
    </reaction>
</comment>
<comment type="cofactor">
    <cofactor evidence="1">
        <name>pyridoxal 5'-phosphate</name>
        <dbReference type="ChEBI" id="CHEBI:597326"/>
    </cofactor>
</comment>
<dbReference type="CDD" id="cd00616">
    <property type="entry name" value="AHBA_syn"/>
    <property type="match status" value="1"/>
</dbReference>
<protein>
    <recommendedName>
        <fullName evidence="9">GDP-perosamine synthase</fullName>
        <ecNumber evidence="8">2.6.1.102</ecNumber>
    </recommendedName>
</protein>
<keyword evidence="4 13" id="KW-0808">Transferase</keyword>
<evidence type="ECO:0000256" key="11">
    <source>
        <dbReference type="PIRSR" id="PIRSR000390-2"/>
    </source>
</evidence>
<dbReference type="PANTHER" id="PTHR30244:SF34">
    <property type="entry name" value="DTDP-4-AMINO-4,6-DIDEOXYGALACTOSE TRANSAMINASE"/>
    <property type="match status" value="1"/>
</dbReference>
<organism evidence="13 14">
    <name type="scientific">Roseivivax jejudonensis</name>
    <dbReference type="NCBI Taxonomy" id="1529041"/>
    <lineage>
        <taxon>Bacteria</taxon>
        <taxon>Pseudomonadati</taxon>
        <taxon>Pseudomonadota</taxon>
        <taxon>Alphaproteobacteria</taxon>
        <taxon>Rhodobacterales</taxon>
        <taxon>Roseobacteraceae</taxon>
        <taxon>Roseivivax</taxon>
    </lineage>
</organism>
<evidence type="ECO:0000256" key="12">
    <source>
        <dbReference type="RuleBase" id="RU004508"/>
    </source>
</evidence>